<keyword evidence="1" id="KW-0175">Coiled coil</keyword>
<dbReference type="Proteomes" id="UP000603141">
    <property type="component" value="Unassembled WGS sequence"/>
</dbReference>
<evidence type="ECO:0000313" key="6">
    <source>
        <dbReference type="EMBL" id="MBK1882208.1"/>
    </source>
</evidence>
<feature type="compositionally biased region" description="Polar residues" evidence="2">
    <location>
        <begin position="1"/>
        <end position="10"/>
    </location>
</feature>
<dbReference type="Pfam" id="PF25917">
    <property type="entry name" value="BSH_RND"/>
    <property type="match status" value="1"/>
</dbReference>
<evidence type="ECO:0000259" key="5">
    <source>
        <dbReference type="Pfam" id="PF25963"/>
    </source>
</evidence>
<dbReference type="Pfam" id="PF25876">
    <property type="entry name" value="HH_MFP_RND"/>
    <property type="match status" value="1"/>
</dbReference>
<feature type="region of interest" description="Disordered" evidence="2">
    <location>
        <begin position="1"/>
        <end position="20"/>
    </location>
</feature>
<accession>A0A934S5G0</accession>
<dbReference type="Gene3D" id="2.40.30.170">
    <property type="match status" value="1"/>
</dbReference>
<evidence type="ECO:0000256" key="2">
    <source>
        <dbReference type="SAM" id="MobiDB-lite"/>
    </source>
</evidence>
<feature type="domain" description="p-hydroxybenzoic acid efflux pump subunit AaeA-like beta-barrel" evidence="5">
    <location>
        <begin position="281"/>
        <end position="357"/>
    </location>
</feature>
<evidence type="ECO:0000256" key="1">
    <source>
        <dbReference type="SAM" id="Coils"/>
    </source>
</evidence>
<dbReference type="RefSeq" id="WP_200269120.1">
    <property type="nucleotide sequence ID" value="NZ_JAENIJ010000008.1"/>
</dbReference>
<dbReference type="PRINTS" id="PR01490">
    <property type="entry name" value="RTXTOXIND"/>
</dbReference>
<evidence type="ECO:0000313" key="7">
    <source>
        <dbReference type="Proteomes" id="UP000603141"/>
    </source>
</evidence>
<feature type="coiled-coil region" evidence="1">
    <location>
        <begin position="117"/>
        <end position="242"/>
    </location>
</feature>
<keyword evidence="7" id="KW-1185">Reference proteome</keyword>
<dbReference type="InterPro" id="IPR050739">
    <property type="entry name" value="MFP"/>
</dbReference>
<dbReference type="EMBL" id="JAENIJ010000008">
    <property type="protein sequence ID" value="MBK1882208.1"/>
    <property type="molecule type" value="Genomic_DNA"/>
</dbReference>
<dbReference type="PANTHER" id="PTHR30386">
    <property type="entry name" value="MEMBRANE FUSION SUBUNIT OF EMRAB-TOLC MULTIDRUG EFFLUX PUMP"/>
    <property type="match status" value="1"/>
</dbReference>
<dbReference type="InterPro" id="IPR058625">
    <property type="entry name" value="MdtA-like_BSH"/>
</dbReference>
<organism evidence="6 7">
    <name type="scientific">Luteolibacter pohnpeiensis</name>
    <dbReference type="NCBI Taxonomy" id="454153"/>
    <lineage>
        <taxon>Bacteria</taxon>
        <taxon>Pseudomonadati</taxon>
        <taxon>Verrucomicrobiota</taxon>
        <taxon>Verrucomicrobiia</taxon>
        <taxon>Verrucomicrobiales</taxon>
        <taxon>Verrucomicrobiaceae</taxon>
        <taxon>Luteolibacter</taxon>
    </lineage>
</organism>
<dbReference type="GO" id="GO:0055085">
    <property type="term" value="P:transmembrane transport"/>
    <property type="evidence" value="ECO:0007669"/>
    <property type="project" value="InterPro"/>
</dbReference>
<reference evidence="6" key="1">
    <citation type="submission" date="2021-01" db="EMBL/GenBank/DDBJ databases">
        <title>Modified the classification status of verrucomicrobia.</title>
        <authorList>
            <person name="Feng X."/>
        </authorList>
    </citation>
    <scope>NUCLEOTIDE SEQUENCE</scope>
    <source>
        <strain evidence="6">KCTC 22041</strain>
    </source>
</reference>
<proteinExistence type="predicted"/>
<dbReference type="Gene3D" id="2.40.50.100">
    <property type="match status" value="1"/>
</dbReference>
<feature type="domain" description="Multidrug resistance protein MdtA-like alpha-helical hairpin" evidence="3">
    <location>
        <begin position="142"/>
        <end position="205"/>
    </location>
</feature>
<dbReference type="PANTHER" id="PTHR30386:SF24">
    <property type="entry name" value="MULTIDRUG RESISTANCE EFFLUX PUMP"/>
    <property type="match status" value="1"/>
</dbReference>
<dbReference type="Gene3D" id="1.10.287.470">
    <property type="entry name" value="Helix hairpin bin"/>
    <property type="match status" value="2"/>
</dbReference>
<evidence type="ECO:0000259" key="3">
    <source>
        <dbReference type="Pfam" id="PF25876"/>
    </source>
</evidence>
<gene>
    <name evidence="6" type="ORF">JIN85_07270</name>
</gene>
<sequence>MTTKALTTPSDIPETDAPASKRSRTGIKVIAGIAALALAATAGNHFIRLSLFTESTDDAYISGHVHRVSANVAGPLLEVLADDNELVKKGQVLAKIDPREFDIMEKKAISSMEQAHAAELQAAAKAAEARAADLQAKAGISSAEAEIKGSEARLELAKITLNRNESLLGSDNPAVSQLVVDQNRSEVEASEAQLNASKANLEAAQATHESSQASIQAAEADIASAKAEIDVQKAAIDDIHRQLSYTEIIAPESGRVGAKNAENGNRVEVGQSLFALVEQDYWIVANFKETQLKKMTAGQKVDIEVDSLGGKHFSGTVDSIAPATGSQFAILPPDNATGNFTKVVQRVPVKITFDPESIRGFEDQLRPGLSTVVRVQTH</sequence>
<protein>
    <submittedName>
        <fullName evidence="6">HlyD family secretion protein</fullName>
    </submittedName>
</protein>
<dbReference type="AlphaFoldDB" id="A0A934S5G0"/>
<feature type="domain" description="Multidrug resistance protein MdtA-like barrel-sandwich hybrid" evidence="4">
    <location>
        <begin position="67"/>
        <end position="278"/>
    </location>
</feature>
<comment type="caution">
    <text evidence="6">The sequence shown here is derived from an EMBL/GenBank/DDBJ whole genome shotgun (WGS) entry which is preliminary data.</text>
</comment>
<dbReference type="Pfam" id="PF25963">
    <property type="entry name" value="Beta-barrel_AAEA"/>
    <property type="match status" value="1"/>
</dbReference>
<evidence type="ECO:0000259" key="4">
    <source>
        <dbReference type="Pfam" id="PF25917"/>
    </source>
</evidence>
<dbReference type="InterPro" id="IPR058624">
    <property type="entry name" value="MdtA-like_HH"/>
</dbReference>
<dbReference type="InterPro" id="IPR058634">
    <property type="entry name" value="AaeA-lik-b-barrel"/>
</dbReference>
<dbReference type="SUPFAM" id="SSF111369">
    <property type="entry name" value="HlyD-like secretion proteins"/>
    <property type="match status" value="3"/>
</dbReference>
<name>A0A934S5G0_9BACT</name>